<dbReference type="Proteomes" id="UP000187203">
    <property type="component" value="Unassembled WGS sequence"/>
</dbReference>
<dbReference type="SUPFAM" id="SSF49785">
    <property type="entry name" value="Galactose-binding domain-like"/>
    <property type="match status" value="1"/>
</dbReference>
<name>A0A1R3FV60_9ROSI</name>
<evidence type="ECO:0000313" key="1">
    <source>
        <dbReference type="EMBL" id="OMO49738.1"/>
    </source>
</evidence>
<gene>
    <name evidence="1" type="ORF">COLO4_38405</name>
</gene>
<reference evidence="2" key="1">
    <citation type="submission" date="2013-09" db="EMBL/GenBank/DDBJ databases">
        <title>Corchorus olitorius genome sequencing.</title>
        <authorList>
            <person name="Alam M."/>
            <person name="Haque M.S."/>
            <person name="Islam M.S."/>
            <person name="Emdad E.M."/>
            <person name="Islam M.M."/>
            <person name="Ahmed B."/>
            <person name="Halim A."/>
            <person name="Hossen Q.M.M."/>
            <person name="Hossain M.Z."/>
            <person name="Ahmed R."/>
            <person name="Khan M.M."/>
            <person name="Islam R."/>
            <person name="Rashid M.M."/>
            <person name="Khan S.A."/>
            <person name="Rahman M.S."/>
            <person name="Alam M."/>
            <person name="Yahiya A.S."/>
            <person name="Khan M.S."/>
            <person name="Azam M.S."/>
            <person name="Haque T."/>
            <person name="Lashkar M.Z.H."/>
            <person name="Akhand A.I."/>
            <person name="Morshed G."/>
            <person name="Roy S."/>
            <person name="Uddin K.S."/>
            <person name="Rabeya T."/>
            <person name="Hossain A.S."/>
            <person name="Chowdhury A."/>
            <person name="Snigdha A.R."/>
            <person name="Mortoza M.S."/>
            <person name="Matin S.A."/>
            <person name="Hoque S.M.E."/>
            <person name="Islam M.K."/>
            <person name="Roy D.K."/>
            <person name="Haider R."/>
            <person name="Moosa M.M."/>
            <person name="Elias S.M."/>
            <person name="Hasan A.M."/>
            <person name="Jahan S."/>
            <person name="Shafiuddin M."/>
            <person name="Mahmood N."/>
            <person name="Shommy N.S."/>
        </authorList>
    </citation>
    <scope>NUCLEOTIDE SEQUENCE [LARGE SCALE GENOMIC DNA]</scope>
    <source>
        <strain evidence="2">cv. O-4</strain>
    </source>
</reference>
<protein>
    <submittedName>
        <fullName evidence="1">Endo-1,4-beta-xylanase A-like protein</fullName>
    </submittedName>
</protein>
<comment type="caution">
    <text evidence="1">The sequence shown here is derived from an EMBL/GenBank/DDBJ whole genome shotgun (WGS) entry which is preliminary data.</text>
</comment>
<sequence>MLFNGFVISIEKPSGKYVVVTNHSQWWQGLEQDITARVSPSSYSVSVCVGVSGLLLGFTHVQATLKLENPFSQPSHHFVGR</sequence>
<dbReference type="EMBL" id="AWUE01024789">
    <property type="protein sequence ID" value="OMO49738.1"/>
    <property type="molecule type" value="Genomic_DNA"/>
</dbReference>
<dbReference type="InterPro" id="IPR008979">
    <property type="entry name" value="Galactose-bd-like_sf"/>
</dbReference>
<dbReference type="STRING" id="93759.A0A1R3FV60"/>
<keyword evidence="2" id="KW-1185">Reference proteome</keyword>
<dbReference type="Gene3D" id="2.60.120.260">
    <property type="entry name" value="Galactose-binding domain-like"/>
    <property type="match status" value="1"/>
</dbReference>
<organism evidence="1 2">
    <name type="scientific">Corchorus olitorius</name>
    <dbReference type="NCBI Taxonomy" id="93759"/>
    <lineage>
        <taxon>Eukaryota</taxon>
        <taxon>Viridiplantae</taxon>
        <taxon>Streptophyta</taxon>
        <taxon>Embryophyta</taxon>
        <taxon>Tracheophyta</taxon>
        <taxon>Spermatophyta</taxon>
        <taxon>Magnoliopsida</taxon>
        <taxon>eudicotyledons</taxon>
        <taxon>Gunneridae</taxon>
        <taxon>Pentapetalae</taxon>
        <taxon>rosids</taxon>
        <taxon>malvids</taxon>
        <taxon>Malvales</taxon>
        <taxon>Malvaceae</taxon>
        <taxon>Grewioideae</taxon>
        <taxon>Apeibeae</taxon>
        <taxon>Corchorus</taxon>
    </lineage>
</organism>
<accession>A0A1R3FV60</accession>
<evidence type="ECO:0000313" key="2">
    <source>
        <dbReference type="Proteomes" id="UP000187203"/>
    </source>
</evidence>
<dbReference type="AlphaFoldDB" id="A0A1R3FV60"/>
<proteinExistence type="predicted"/>